<keyword evidence="12" id="KW-0812">Transmembrane</keyword>
<evidence type="ECO:0000256" key="8">
    <source>
        <dbReference type="ARBA" id="ARBA00023033"/>
    </source>
</evidence>
<dbReference type="GO" id="GO:0005737">
    <property type="term" value="C:cytoplasm"/>
    <property type="evidence" value="ECO:0007669"/>
    <property type="project" value="TreeGrafter"/>
</dbReference>
<dbReference type="InterPro" id="IPR036396">
    <property type="entry name" value="Cyt_P450_sf"/>
</dbReference>
<dbReference type="GO" id="GO:0006082">
    <property type="term" value="P:organic acid metabolic process"/>
    <property type="evidence" value="ECO:0007669"/>
    <property type="project" value="TreeGrafter"/>
</dbReference>
<name>A0A9F5N4W2_PYTBI</name>
<accession>A0A9F5N4W2</accession>
<keyword evidence="8 11" id="KW-0503">Monooxygenase</keyword>
<keyword evidence="5 10" id="KW-0479">Metal-binding</keyword>
<comment type="cofactor">
    <cofactor evidence="1 10">
        <name>heme</name>
        <dbReference type="ChEBI" id="CHEBI:30413"/>
    </cofactor>
</comment>
<evidence type="ECO:0000256" key="1">
    <source>
        <dbReference type="ARBA" id="ARBA00001971"/>
    </source>
</evidence>
<organism evidence="13 14">
    <name type="scientific">Python bivittatus</name>
    <name type="common">Burmese python</name>
    <name type="synonym">Python molurus bivittatus</name>
    <dbReference type="NCBI Taxonomy" id="176946"/>
    <lineage>
        <taxon>Eukaryota</taxon>
        <taxon>Metazoa</taxon>
        <taxon>Chordata</taxon>
        <taxon>Craniata</taxon>
        <taxon>Vertebrata</taxon>
        <taxon>Euteleostomi</taxon>
        <taxon>Lepidosauria</taxon>
        <taxon>Squamata</taxon>
        <taxon>Bifurcata</taxon>
        <taxon>Unidentata</taxon>
        <taxon>Episquamata</taxon>
        <taxon>Toxicofera</taxon>
        <taxon>Serpentes</taxon>
        <taxon>Henophidia</taxon>
        <taxon>Pythonidae</taxon>
        <taxon>Python</taxon>
    </lineage>
</organism>
<dbReference type="GO" id="GO:0006805">
    <property type="term" value="P:xenobiotic metabolic process"/>
    <property type="evidence" value="ECO:0007669"/>
    <property type="project" value="TreeGrafter"/>
</dbReference>
<keyword evidence="6 11" id="KW-0560">Oxidoreductase</keyword>
<feature type="binding site" description="axial binding residue" evidence="10">
    <location>
        <position position="435"/>
    </location>
    <ligand>
        <name>heme</name>
        <dbReference type="ChEBI" id="CHEBI:30413"/>
    </ligand>
    <ligandPart>
        <name>Fe</name>
        <dbReference type="ChEBI" id="CHEBI:18248"/>
    </ligandPart>
</feature>
<proteinExistence type="inferred from homology"/>
<evidence type="ECO:0000256" key="11">
    <source>
        <dbReference type="RuleBase" id="RU000461"/>
    </source>
</evidence>
<dbReference type="PROSITE" id="PS00086">
    <property type="entry name" value="CYTOCHROME_P450"/>
    <property type="match status" value="1"/>
</dbReference>
<dbReference type="PRINTS" id="PR00463">
    <property type="entry name" value="EP450I"/>
</dbReference>
<sequence>MDTIGQLLFALFLAGVMLYFLKQLWSRRNYPPGPFPLPFIGVAWQTGIRITPTLLIKLAKRYGNIYTIWSGHMPIVIFSGFQAVKEAIIQTEDFAERQMTPFVIDAVKNKGIIFSNGPSWKHQRRFGLVTMRKLGLGKKGMEGQIEEEAHRLVEVFARAKEQPLDPSLPITNAVSNLICTVVFGYRFSVEDEKFQKMLQDFNYFAKFGGSFFYLLYELFPRLMRCLPGPHQRALCCLGCIISFAKEEIEKHKELQSLHEPQDFIDYYLLQMEKSKGDPEPAYDEDNLAQCIVDFFIAGTETTATTLQWALLLMVAYPEVQEKVRKEIEDALDPIHSICYQDRKKLPYTYAVIHEVLRLKYVLIVGIPRQSAKDVNIYGFHIPKGTLVVTDLNSVLHDPKRWETPEKFNPHHFLDKDGHFISREDFLPFGAGSRVCLGEQMAKMELFLFLTILLRTFRFQLPEGAKELSQEPVVGMSLHPHPYKLCAVPHCRTP</sequence>
<dbReference type="InterPro" id="IPR002401">
    <property type="entry name" value="Cyt_P450_E_grp-I"/>
</dbReference>
<keyword evidence="9 12" id="KW-0472">Membrane</keyword>
<dbReference type="Pfam" id="PF00067">
    <property type="entry name" value="p450"/>
    <property type="match status" value="1"/>
</dbReference>
<evidence type="ECO:0000256" key="4">
    <source>
        <dbReference type="ARBA" id="ARBA00022617"/>
    </source>
</evidence>
<keyword evidence="12" id="KW-1133">Transmembrane helix</keyword>
<evidence type="ECO:0000313" key="13">
    <source>
        <dbReference type="Proteomes" id="UP000695026"/>
    </source>
</evidence>
<dbReference type="RefSeq" id="XP_025031837.1">
    <property type="nucleotide sequence ID" value="XM_025176069.1"/>
</dbReference>
<dbReference type="InterPro" id="IPR050182">
    <property type="entry name" value="Cytochrome_P450_fam2"/>
</dbReference>
<feature type="transmembrane region" description="Helical" evidence="12">
    <location>
        <begin position="7"/>
        <end position="25"/>
    </location>
</feature>
<reference evidence="14" key="1">
    <citation type="submission" date="2025-08" db="UniProtKB">
        <authorList>
            <consortium name="RefSeq"/>
        </authorList>
    </citation>
    <scope>IDENTIFICATION</scope>
    <source>
        <tissue evidence="14">Liver</tissue>
    </source>
</reference>
<keyword evidence="4 10" id="KW-0349">Heme</keyword>
<evidence type="ECO:0000256" key="2">
    <source>
        <dbReference type="ARBA" id="ARBA00004370"/>
    </source>
</evidence>
<dbReference type="PRINTS" id="PR00385">
    <property type="entry name" value="P450"/>
</dbReference>
<evidence type="ECO:0000256" key="10">
    <source>
        <dbReference type="PIRSR" id="PIRSR602401-1"/>
    </source>
</evidence>
<evidence type="ECO:0000313" key="14">
    <source>
        <dbReference type="RefSeq" id="XP_025031837.1"/>
    </source>
</evidence>
<keyword evidence="13" id="KW-1185">Reference proteome</keyword>
<dbReference type="AlphaFoldDB" id="A0A9F5N4W2"/>
<dbReference type="PANTHER" id="PTHR24300">
    <property type="entry name" value="CYTOCHROME P450 508A4-RELATED"/>
    <property type="match status" value="1"/>
</dbReference>
<dbReference type="SUPFAM" id="SSF48264">
    <property type="entry name" value="Cytochrome P450"/>
    <property type="match status" value="1"/>
</dbReference>
<dbReference type="GO" id="GO:0016020">
    <property type="term" value="C:membrane"/>
    <property type="evidence" value="ECO:0007669"/>
    <property type="project" value="UniProtKB-SubCell"/>
</dbReference>
<dbReference type="InterPro" id="IPR017972">
    <property type="entry name" value="Cyt_P450_CS"/>
</dbReference>
<dbReference type="FunFam" id="1.10.630.10:FF:000004">
    <property type="entry name" value="cytochrome P450 2D15 isoform X1"/>
    <property type="match status" value="1"/>
</dbReference>
<evidence type="ECO:0000256" key="7">
    <source>
        <dbReference type="ARBA" id="ARBA00023004"/>
    </source>
</evidence>
<dbReference type="InterPro" id="IPR001128">
    <property type="entry name" value="Cyt_P450"/>
</dbReference>
<dbReference type="PANTHER" id="PTHR24300:SF134">
    <property type="entry name" value="CYTOCHROME P450, FAMILY 2, SUBFAMILY AB, POLYPEPTIDE 2-RELATED"/>
    <property type="match status" value="1"/>
</dbReference>
<dbReference type="Gene3D" id="1.10.630.10">
    <property type="entry name" value="Cytochrome P450"/>
    <property type="match status" value="1"/>
</dbReference>
<dbReference type="Proteomes" id="UP000695026">
    <property type="component" value="Unplaced"/>
</dbReference>
<keyword evidence="7 10" id="KW-0408">Iron</keyword>
<dbReference type="OrthoDB" id="1055148at2759"/>
<dbReference type="KEGG" id="pbi:103064890"/>
<evidence type="ECO:0000256" key="5">
    <source>
        <dbReference type="ARBA" id="ARBA00022723"/>
    </source>
</evidence>
<dbReference type="GO" id="GO:0016712">
    <property type="term" value="F:oxidoreductase activity, acting on paired donors, with incorporation or reduction of molecular oxygen, reduced flavin or flavoprotein as one donor, and incorporation of one atom of oxygen"/>
    <property type="evidence" value="ECO:0007669"/>
    <property type="project" value="TreeGrafter"/>
</dbReference>
<evidence type="ECO:0000256" key="6">
    <source>
        <dbReference type="ARBA" id="ARBA00023002"/>
    </source>
</evidence>
<comment type="similarity">
    <text evidence="3 11">Belongs to the cytochrome P450 family.</text>
</comment>
<evidence type="ECO:0000256" key="12">
    <source>
        <dbReference type="SAM" id="Phobius"/>
    </source>
</evidence>
<evidence type="ECO:0000256" key="3">
    <source>
        <dbReference type="ARBA" id="ARBA00010617"/>
    </source>
</evidence>
<gene>
    <name evidence="14" type="primary">LOC103064890</name>
</gene>
<comment type="subcellular location">
    <subcellularLocation>
        <location evidence="2">Membrane</location>
    </subcellularLocation>
</comment>
<evidence type="ECO:0000256" key="9">
    <source>
        <dbReference type="ARBA" id="ARBA00023136"/>
    </source>
</evidence>
<dbReference type="GeneID" id="103064890"/>
<dbReference type="GO" id="GO:0020037">
    <property type="term" value="F:heme binding"/>
    <property type="evidence" value="ECO:0007669"/>
    <property type="project" value="InterPro"/>
</dbReference>
<dbReference type="GO" id="GO:0005506">
    <property type="term" value="F:iron ion binding"/>
    <property type="evidence" value="ECO:0007669"/>
    <property type="project" value="InterPro"/>
</dbReference>
<dbReference type="OMA" id="RFGLITM"/>
<protein>
    <submittedName>
        <fullName evidence="14">Cytochrome P450 2J5-like</fullName>
    </submittedName>
</protein>